<feature type="chain" id="PRO_5012249769" evidence="7">
    <location>
        <begin position="20"/>
        <end position="129"/>
    </location>
</feature>
<gene>
    <name evidence="8" type="primary">obp7</name>
</gene>
<comment type="function">
    <text evidence="6">May be a carrier protein for lipids.</text>
</comment>
<accession>A0A1I9HZK9</accession>
<dbReference type="PANTHER" id="PTHR11857">
    <property type="entry name" value="ODORANT BINDING PROTEIN-RELATED"/>
    <property type="match status" value="1"/>
</dbReference>
<evidence type="ECO:0000313" key="8">
    <source>
        <dbReference type="EMBL" id="AIX97022.1"/>
    </source>
</evidence>
<dbReference type="SMART" id="SM00708">
    <property type="entry name" value="PhBP"/>
    <property type="match status" value="1"/>
</dbReference>
<dbReference type="SUPFAM" id="SSF47565">
    <property type="entry name" value="Insect pheromone/odorant-binding proteins"/>
    <property type="match status" value="1"/>
</dbReference>
<keyword evidence="4 7" id="KW-0732">Signal</keyword>
<comment type="subcellular location">
    <subcellularLocation>
        <location evidence="1">Secreted</location>
    </subcellularLocation>
</comment>
<protein>
    <submittedName>
        <fullName evidence="8">Odorant-binding protein 7</fullName>
    </submittedName>
</protein>
<comment type="similarity">
    <text evidence="2">Belongs to the PBP/GOBP family.</text>
</comment>
<dbReference type="GO" id="GO:0005615">
    <property type="term" value="C:extracellular space"/>
    <property type="evidence" value="ECO:0007669"/>
    <property type="project" value="TreeGrafter"/>
</dbReference>
<evidence type="ECO:0000256" key="3">
    <source>
        <dbReference type="ARBA" id="ARBA00022525"/>
    </source>
</evidence>
<dbReference type="GO" id="GO:0005549">
    <property type="term" value="F:odorant binding"/>
    <property type="evidence" value="ECO:0007669"/>
    <property type="project" value="InterPro"/>
</dbReference>
<organism evidence="8">
    <name type="scientific">Monochamus alternatus</name>
    <name type="common">Japanese pine sawyer beetle</name>
    <dbReference type="NCBI Taxonomy" id="192382"/>
    <lineage>
        <taxon>Eukaryota</taxon>
        <taxon>Metazoa</taxon>
        <taxon>Ecdysozoa</taxon>
        <taxon>Arthropoda</taxon>
        <taxon>Hexapoda</taxon>
        <taxon>Insecta</taxon>
        <taxon>Pterygota</taxon>
        <taxon>Neoptera</taxon>
        <taxon>Endopterygota</taxon>
        <taxon>Coleoptera</taxon>
        <taxon>Polyphaga</taxon>
        <taxon>Cucujiformia</taxon>
        <taxon>Chrysomeloidea</taxon>
        <taxon>Cerambycidae</taxon>
        <taxon>Lamiinae</taxon>
        <taxon>Monochamini</taxon>
        <taxon>Monochamus</taxon>
    </lineage>
</organism>
<dbReference type="CDD" id="cd23992">
    <property type="entry name" value="PBP_GOBP"/>
    <property type="match status" value="1"/>
</dbReference>
<sequence>MMSIKVALVLISVCALAWAQESNLQAIMKYHNECKAETNVDDSLVTGLMTGKFPDDPTLKQHMFCMSKKLGIQNEAGEIQMEAVQQKIGKVTNDEAKVAELTEKCSVQQGSPEDTAFEMAKCIYGGTHP</sequence>
<evidence type="ECO:0000256" key="4">
    <source>
        <dbReference type="ARBA" id="ARBA00022729"/>
    </source>
</evidence>
<evidence type="ECO:0000256" key="6">
    <source>
        <dbReference type="ARBA" id="ARBA00056866"/>
    </source>
</evidence>
<reference evidence="8" key="1">
    <citation type="journal article" date="2014" name="Comp. Biochem. Physiol. Part D Genomics Proteomics">
        <title>Analysis of chemosensory gene families in the beetle Monochamus alternatus and its parasitoid Dastarcus helophoroides.</title>
        <authorList>
            <person name="Wang J."/>
            <person name="Li D.Z."/>
            <person name="Min S.F."/>
            <person name="Mi F."/>
            <person name="Zhou S.S."/>
            <person name="Wang M.Q."/>
        </authorList>
    </citation>
    <scope>NUCLEOTIDE SEQUENCE</scope>
</reference>
<dbReference type="FunFam" id="1.10.238.20:FF:000001">
    <property type="entry name" value="General odorant-binding protein lush"/>
    <property type="match status" value="1"/>
</dbReference>
<dbReference type="EMBL" id="KF977560">
    <property type="protein sequence ID" value="AIX97022.1"/>
    <property type="molecule type" value="mRNA"/>
</dbReference>
<dbReference type="Pfam" id="PF01395">
    <property type="entry name" value="PBP_GOBP"/>
    <property type="match status" value="1"/>
</dbReference>
<evidence type="ECO:0000256" key="2">
    <source>
        <dbReference type="ARBA" id="ARBA00008098"/>
    </source>
</evidence>
<evidence type="ECO:0000256" key="1">
    <source>
        <dbReference type="ARBA" id="ARBA00004613"/>
    </source>
</evidence>
<dbReference type="Gene3D" id="1.10.238.20">
    <property type="entry name" value="Pheromone/general odorant binding protein domain"/>
    <property type="match status" value="1"/>
</dbReference>
<dbReference type="InterPro" id="IPR036728">
    <property type="entry name" value="PBP_GOBP_sf"/>
</dbReference>
<dbReference type="GO" id="GO:0007608">
    <property type="term" value="P:sensory perception of smell"/>
    <property type="evidence" value="ECO:0007669"/>
    <property type="project" value="TreeGrafter"/>
</dbReference>
<proteinExistence type="evidence at transcript level"/>
<dbReference type="PANTHER" id="PTHR11857:SF43">
    <property type="entry name" value="GEO07291P1-RELATED"/>
    <property type="match status" value="1"/>
</dbReference>
<evidence type="ECO:0000256" key="5">
    <source>
        <dbReference type="ARBA" id="ARBA00023180"/>
    </source>
</evidence>
<keyword evidence="3" id="KW-0964">Secreted</keyword>
<feature type="signal peptide" evidence="7">
    <location>
        <begin position="1"/>
        <end position="19"/>
    </location>
</feature>
<dbReference type="AlphaFoldDB" id="A0A1I9HZK9"/>
<evidence type="ECO:0000256" key="7">
    <source>
        <dbReference type="SAM" id="SignalP"/>
    </source>
</evidence>
<dbReference type="InterPro" id="IPR006170">
    <property type="entry name" value="PBP/GOBP"/>
</dbReference>
<name>A0A1I9HZK9_MONAT</name>
<keyword evidence="5" id="KW-0325">Glycoprotein</keyword>